<proteinExistence type="inferred from homology"/>
<keyword evidence="3" id="KW-0520">NAD</keyword>
<reference evidence="6" key="3">
    <citation type="submission" date="2020-02" db="EMBL/GenBank/DDBJ databases">
        <authorList>
            <person name="Sarangi A.N."/>
            <person name="Ghosh S."/>
            <person name="Mukherjee M."/>
            <person name="Tripathy S."/>
        </authorList>
    </citation>
    <scope>NUCLEOTIDE SEQUENCE</scope>
    <source>
        <strain evidence="6">BDU141951</strain>
    </source>
</reference>
<evidence type="ECO:0000256" key="2">
    <source>
        <dbReference type="ARBA" id="ARBA00023002"/>
    </source>
</evidence>
<dbReference type="PANTHER" id="PTHR43060">
    <property type="entry name" value="3-HYDROXYISOBUTYRATE DEHYDROGENASE-LIKE 1, MITOCHONDRIAL-RELATED"/>
    <property type="match status" value="1"/>
</dbReference>
<dbReference type="SUPFAM" id="SSF48179">
    <property type="entry name" value="6-phosphogluconate dehydrogenase C-terminal domain-like"/>
    <property type="match status" value="1"/>
</dbReference>
<dbReference type="InterPro" id="IPR015815">
    <property type="entry name" value="HIBADH-related"/>
</dbReference>
<evidence type="ECO:0000259" key="4">
    <source>
        <dbReference type="Pfam" id="PF03446"/>
    </source>
</evidence>
<dbReference type="AlphaFoldDB" id="A0A0C1Y611"/>
<dbReference type="InterPro" id="IPR006115">
    <property type="entry name" value="6PGDH_NADP-bd"/>
</dbReference>
<organism evidence="6">
    <name type="scientific">Lyngbya confervoides BDU141951</name>
    <dbReference type="NCBI Taxonomy" id="1574623"/>
    <lineage>
        <taxon>Bacteria</taxon>
        <taxon>Bacillati</taxon>
        <taxon>Cyanobacteriota</taxon>
        <taxon>Cyanophyceae</taxon>
        <taxon>Oscillatoriophycideae</taxon>
        <taxon>Oscillatoriales</taxon>
        <taxon>Microcoleaceae</taxon>
        <taxon>Lyngbya</taxon>
    </lineage>
</organism>
<feature type="domain" description="6-phosphogluconate dehydrogenase NADP-binding" evidence="4">
    <location>
        <begin position="2"/>
        <end position="161"/>
    </location>
</feature>
<name>A0A0C1Y611_9CYAN</name>
<evidence type="ECO:0000256" key="1">
    <source>
        <dbReference type="ARBA" id="ARBA00009080"/>
    </source>
</evidence>
<reference evidence="6" key="1">
    <citation type="submission" date="2014-11" db="EMBL/GenBank/DDBJ databases">
        <authorList>
            <person name="Malar M.C."/>
            <person name="Sen D."/>
            <person name="Tripathy S."/>
        </authorList>
    </citation>
    <scope>NUCLEOTIDE SEQUENCE</scope>
    <source>
        <strain evidence="6">BDU141951</strain>
    </source>
</reference>
<accession>A0A0C1Y611</accession>
<dbReference type="GO" id="GO:0016054">
    <property type="term" value="P:organic acid catabolic process"/>
    <property type="evidence" value="ECO:0007669"/>
    <property type="project" value="UniProtKB-ARBA"/>
</dbReference>
<evidence type="ECO:0000259" key="5">
    <source>
        <dbReference type="Pfam" id="PF14833"/>
    </source>
</evidence>
<dbReference type="PANTHER" id="PTHR43060:SF15">
    <property type="entry name" value="3-HYDROXYISOBUTYRATE DEHYDROGENASE-LIKE 1, MITOCHONDRIAL-RELATED"/>
    <property type="match status" value="1"/>
</dbReference>
<dbReference type="Pfam" id="PF14833">
    <property type="entry name" value="NAD_binding_11"/>
    <property type="match status" value="1"/>
</dbReference>
<evidence type="ECO:0000256" key="3">
    <source>
        <dbReference type="ARBA" id="ARBA00023027"/>
    </source>
</evidence>
<protein>
    <submittedName>
        <fullName evidence="6">NAD(P)-dependent oxidoreductase</fullName>
    </submittedName>
</protein>
<dbReference type="InterPro" id="IPR002204">
    <property type="entry name" value="3-OH-isobutyrate_DH-rel_CS"/>
</dbReference>
<dbReference type="GO" id="GO:0051287">
    <property type="term" value="F:NAD binding"/>
    <property type="evidence" value="ECO:0007669"/>
    <property type="project" value="InterPro"/>
</dbReference>
<dbReference type="Gene3D" id="1.10.1040.10">
    <property type="entry name" value="N-(1-d-carboxylethyl)-l-norvaline Dehydrogenase, domain 2"/>
    <property type="match status" value="1"/>
</dbReference>
<gene>
    <name evidence="6" type="ORF">QQ91_017960</name>
</gene>
<keyword evidence="2" id="KW-0560">Oxidoreductase</keyword>
<sequence length="292" mass="30236">MKVAFVGLGTMGGPMALNLLRAGHEVTVHNRTRDRELPLMEAGAKRADSPQAAAQAAEVVITCVSDTPDVEAVILGDNGIIHGAQPGTVVVDMSTISPTVTHAIAAALAERQIDMVDAPVSGGSEGAQKGTLSIMAGGDAAVVEKVRPVLAAMGKTITHVGPIGAGQTTKAINQIIVAGTYWAIAEGLALGMKADLDMERVVQAVSGGAAGSWGLDNRSGNMIKNDYPLGFRVRLHRKDLNIALEAARELGVTLPMAAYVEQIETGLIGRGFGDEDVSAIARSIREQSGLDD</sequence>
<dbReference type="EMBL" id="JTHE02000003">
    <property type="protein sequence ID" value="NEV68987.1"/>
    <property type="molecule type" value="Genomic_DNA"/>
</dbReference>
<dbReference type="GO" id="GO:0050661">
    <property type="term" value="F:NADP binding"/>
    <property type="evidence" value="ECO:0007669"/>
    <property type="project" value="InterPro"/>
</dbReference>
<dbReference type="InterPro" id="IPR029154">
    <property type="entry name" value="HIBADH-like_NADP-bd"/>
</dbReference>
<evidence type="ECO:0000313" key="6">
    <source>
        <dbReference type="EMBL" id="NEV68987.1"/>
    </source>
</evidence>
<dbReference type="Pfam" id="PF03446">
    <property type="entry name" value="NAD_binding_2"/>
    <property type="match status" value="1"/>
</dbReference>
<dbReference type="PROSITE" id="PS00895">
    <property type="entry name" value="3_HYDROXYISOBUT_DH"/>
    <property type="match status" value="1"/>
</dbReference>
<reference evidence="6" key="2">
    <citation type="journal article" date="2015" name="Genome Announc.">
        <title>Draft Genome Sequence of Filamentous Marine Cyanobacterium Lyngbya confervoides Strain BDU141951.</title>
        <authorList>
            <person name="Chandrababunaidu M.M."/>
            <person name="Sen D."/>
            <person name="Tripathy S."/>
        </authorList>
    </citation>
    <scope>NUCLEOTIDE SEQUENCE</scope>
    <source>
        <strain evidence="6">BDU141951</strain>
    </source>
</reference>
<comment type="similarity">
    <text evidence="1">Belongs to the HIBADH-related family.</text>
</comment>
<feature type="domain" description="3-hydroxyisobutyrate dehydrogenase-like NAD-binding" evidence="5">
    <location>
        <begin position="164"/>
        <end position="283"/>
    </location>
</feature>
<dbReference type="GO" id="GO:0016491">
    <property type="term" value="F:oxidoreductase activity"/>
    <property type="evidence" value="ECO:0007669"/>
    <property type="project" value="UniProtKB-KW"/>
</dbReference>
<dbReference type="InterPro" id="IPR013328">
    <property type="entry name" value="6PGD_dom2"/>
</dbReference>
<comment type="caution">
    <text evidence="6">The sequence shown here is derived from an EMBL/GenBank/DDBJ whole genome shotgun (WGS) entry which is preliminary data.</text>
</comment>
<dbReference type="PIRSF" id="PIRSF000103">
    <property type="entry name" value="HIBADH"/>
    <property type="match status" value="1"/>
</dbReference>
<dbReference type="SUPFAM" id="SSF51735">
    <property type="entry name" value="NAD(P)-binding Rossmann-fold domains"/>
    <property type="match status" value="1"/>
</dbReference>
<dbReference type="Gene3D" id="3.40.50.720">
    <property type="entry name" value="NAD(P)-binding Rossmann-like Domain"/>
    <property type="match status" value="1"/>
</dbReference>
<dbReference type="InterPro" id="IPR008927">
    <property type="entry name" value="6-PGluconate_DH-like_C_sf"/>
</dbReference>
<dbReference type="InterPro" id="IPR036291">
    <property type="entry name" value="NAD(P)-bd_dom_sf"/>
</dbReference>